<comment type="caution">
    <text evidence="8">The sequence shown here is derived from an EMBL/GenBank/DDBJ whole genome shotgun (WGS) entry which is preliminary data.</text>
</comment>
<dbReference type="PANTHER" id="PTHR11477">
    <property type="entry name" value="TRANSCRIPTION FACTOR S-II ZINC FINGER DOMAIN-CONTAINING PROTEIN"/>
    <property type="match status" value="1"/>
</dbReference>
<feature type="compositionally biased region" description="Polar residues" evidence="5">
    <location>
        <begin position="235"/>
        <end position="246"/>
    </location>
</feature>
<evidence type="ECO:0000256" key="5">
    <source>
        <dbReference type="SAM" id="MobiDB-lite"/>
    </source>
</evidence>
<dbReference type="InterPro" id="IPR001965">
    <property type="entry name" value="Znf_PHD"/>
</dbReference>
<feature type="compositionally biased region" description="Basic and acidic residues" evidence="5">
    <location>
        <begin position="527"/>
        <end position="554"/>
    </location>
</feature>
<dbReference type="InterPro" id="IPR003618">
    <property type="entry name" value="TFIIS_cen_dom"/>
</dbReference>
<dbReference type="PROSITE" id="PS51321">
    <property type="entry name" value="TFIIS_CENTRAL"/>
    <property type="match status" value="1"/>
</dbReference>
<evidence type="ECO:0000256" key="3">
    <source>
        <dbReference type="ARBA" id="ARBA00022833"/>
    </source>
</evidence>
<feature type="compositionally biased region" description="Basic residues" evidence="5">
    <location>
        <begin position="195"/>
        <end position="213"/>
    </location>
</feature>
<dbReference type="Proteomes" id="UP001221898">
    <property type="component" value="Unassembled WGS sequence"/>
</dbReference>
<dbReference type="PROSITE" id="PS01359">
    <property type="entry name" value="ZF_PHD_1"/>
    <property type="match status" value="1"/>
</dbReference>
<dbReference type="Gene3D" id="1.10.472.30">
    <property type="entry name" value="Transcription elongation factor S-II, central domain"/>
    <property type="match status" value="1"/>
</dbReference>
<evidence type="ECO:0000256" key="1">
    <source>
        <dbReference type="ARBA" id="ARBA00022723"/>
    </source>
</evidence>
<sequence length="1390" mass="153931">MKEESVQENGEGSEPPEQPMNPVLQPTAVSVELDKTTLADLSKDLREGSVDSLRSQESPTCGGVVEDAGKQGVTPDETCPAPDSVSDLNVAQELGDCTAYDTLPELGPFVNPSDVLESHGFLLSIDKATDTTGETKLNKSHIHLKKTDTSGGSESDADKDLDRSAVLKGIEACEVEVLSLPKGKGDQDQNDPTKKLLKSKQGHSPAKLKKKQRPSIPVSAKTGSSPVQSKRVVPNNVQSMQTTEGQQLAMAMKRQADLLKTYPPSKKQRMQTTQDVRLVNVYGDATKKQLLLLGRGQKSPEPTHPLLSSRPLPPAAGPDRPRDQYSELQPGISTPVQSCVGPRPQNPQSASSRPSDPKLECSELEEQEKGKMKRTEKTLQRQRSRSDRSLSLEEPPLFIPDNAPMVKSEAHEKDSTDSETIWDPTKHCAFCKKPHNNRFMVGCGRCDDWFHGECVRLDLAKAQQMEQEDQEYVCLKCCAEEDRKSSALKQAPPENPSTLEHSLESKPTAKQDKQRLAKPPTAGVRIFRRDSVERRQQSTRKTETRRLSDSDRRGGQTVRTEQLSVDMPLKTAKLAKCTSSSPATSQKPSVEQIRRNVRDSLKDILLKRLSESDLKVSTERAARVALKTEKELFSFFRDTDSKYKSKYRSLMFNLKDVKNNVLFKRVLKGEISPDNLIHMSPEELASKELAAWRKRENRHTIEMIEKEQREVERRPITKITHKGEIEIENQEPVQEPEVTEVELEPVPKPVEEPEVVPQEMESESAKDTTSQHKDHLFDLGCKICTGRMAPPVEEAATKVVKVATTVMWRQPGSDQETVRMAISTQAADSGQPFVEVEETLETVSPRVVFSEGRANMGLDEAMFPARVQSLWKGFINMPSVAKFVTKAYPVSGILDYLTEGLPDSIQVGGRISPQTVWDYVEKIRASGTKEICLIRFNPVTEEDEISYTLLYAYFSSRKRYGVVANNMKQVKDMYLIPLGSSEKIQHHLVPFDGPGLEAKRPNLLLGLIIRQRVKRDFEVVLPADVPETYTARSLPEKNRKSYSADDEAGARSDLDYLSSLKTACPKLVAKAEQPTRDEGAAQPVDTTTLATEASQHDPAKPLRFLPGVLSSPTLGLVSGLHHGLQCAAEKEADKRVTAGDGIARGNTPSKNLGNRLERFIVKKKDSKTFQTEVAMSNPDNKPKVCYGKSEDVLGTTTAALSFRDQTDHNPSRLSVLPTPPATVFPQGGHEPPQCTYPPGNIGAPELQRHTAAPPGFPTQSGTASAYQPQHQQVPSSVQYPRTLPPTFPQAEPQGQNNAVPRPSPAPRSVGLLSSQQAPPGRAPSSEPRRLATQSSAQGHQGAEPRYSESWKTQHTHSRDGYKQDNNAHHGSERFHSKPHHEWKNVDREAP</sequence>
<dbReference type="Pfam" id="PF07500">
    <property type="entry name" value="TFIIS_M"/>
    <property type="match status" value="1"/>
</dbReference>
<dbReference type="InterPro" id="IPR013083">
    <property type="entry name" value="Znf_RING/FYVE/PHD"/>
</dbReference>
<feature type="compositionally biased region" description="Basic and acidic residues" evidence="5">
    <location>
        <begin position="1356"/>
        <end position="1390"/>
    </location>
</feature>
<accession>A0AAD7X0R1</accession>
<feature type="compositionally biased region" description="Low complexity" evidence="5">
    <location>
        <begin position="1266"/>
        <end position="1279"/>
    </location>
</feature>
<dbReference type="GO" id="GO:0008270">
    <property type="term" value="F:zinc ion binding"/>
    <property type="evidence" value="ECO:0007669"/>
    <property type="project" value="UniProtKB-KW"/>
</dbReference>
<feature type="compositionally biased region" description="Basic and acidic residues" evidence="5">
    <location>
        <begin position="32"/>
        <end position="49"/>
    </location>
</feature>
<evidence type="ECO:0000313" key="8">
    <source>
        <dbReference type="EMBL" id="KAJ8416025.1"/>
    </source>
</evidence>
<protein>
    <recommendedName>
        <fullName evidence="10">PHD finger protein 3</fullName>
    </recommendedName>
</protein>
<dbReference type="SMART" id="SM00510">
    <property type="entry name" value="TFS2M"/>
    <property type="match status" value="1"/>
</dbReference>
<reference evidence="8" key="1">
    <citation type="journal article" date="2023" name="Science">
        <title>Genome structures resolve the early diversification of teleost fishes.</title>
        <authorList>
            <person name="Parey E."/>
            <person name="Louis A."/>
            <person name="Montfort J."/>
            <person name="Bouchez O."/>
            <person name="Roques C."/>
            <person name="Iampietro C."/>
            <person name="Lluch J."/>
            <person name="Castinel A."/>
            <person name="Donnadieu C."/>
            <person name="Desvignes T."/>
            <person name="Floi Bucao C."/>
            <person name="Jouanno E."/>
            <person name="Wen M."/>
            <person name="Mejri S."/>
            <person name="Dirks R."/>
            <person name="Jansen H."/>
            <person name="Henkel C."/>
            <person name="Chen W.J."/>
            <person name="Zahm M."/>
            <person name="Cabau C."/>
            <person name="Klopp C."/>
            <person name="Thompson A.W."/>
            <person name="Robinson-Rechavi M."/>
            <person name="Braasch I."/>
            <person name="Lecointre G."/>
            <person name="Bobe J."/>
            <person name="Postlethwait J.H."/>
            <person name="Berthelot C."/>
            <person name="Roest Crollius H."/>
            <person name="Guiguen Y."/>
        </authorList>
    </citation>
    <scope>NUCLEOTIDE SEQUENCE</scope>
    <source>
        <strain evidence="8">NC1722</strain>
    </source>
</reference>
<dbReference type="SUPFAM" id="SSF46942">
    <property type="entry name" value="Elongation factor TFIIS domain 2"/>
    <property type="match status" value="1"/>
</dbReference>
<evidence type="ECO:0000313" key="9">
    <source>
        <dbReference type="Proteomes" id="UP001221898"/>
    </source>
</evidence>
<dbReference type="InterPro" id="IPR019786">
    <property type="entry name" value="Zinc_finger_PHD-type_CS"/>
</dbReference>
<dbReference type="InterPro" id="IPR019787">
    <property type="entry name" value="Znf_PHD-finger"/>
</dbReference>
<feature type="region of interest" description="Disordered" evidence="5">
    <location>
        <begin position="129"/>
        <end position="160"/>
    </location>
</feature>
<feature type="region of interest" description="Disordered" evidence="5">
    <location>
        <begin position="1"/>
        <end position="85"/>
    </location>
</feature>
<dbReference type="Pfam" id="PF07744">
    <property type="entry name" value="SPOC"/>
    <property type="match status" value="1"/>
</dbReference>
<dbReference type="Gene3D" id="3.30.40.10">
    <property type="entry name" value="Zinc/RING finger domain, C3HC4 (zinc finger)"/>
    <property type="match status" value="1"/>
</dbReference>
<gene>
    <name evidence="8" type="ORF">AAFF_G00380470</name>
</gene>
<evidence type="ECO:0008006" key="10">
    <source>
        <dbReference type="Google" id="ProtNLM"/>
    </source>
</evidence>
<dbReference type="CDD" id="cd21548">
    <property type="entry name" value="SPOC_PHF3"/>
    <property type="match status" value="1"/>
</dbReference>
<dbReference type="EMBL" id="JAINUG010000007">
    <property type="protein sequence ID" value="KAJ8416025.1"/>
    <property type="molecule type" value="Genomic_DNA"/>
</dbReference>
<dbReference type="PANTHER" id="PTHR11477:SF10">
    <property type="entry name" value="PHD FINGER PROTEIN 3"/>
    <property type="match status" value="1"/>
</dbReference>
<feature type="compositionally biased region" description="Basic and acidic residues" evidence="5">
    <location>
        <begin position="501"/>
        <end position="515"/>
    </location>
</feature>
<evidence type="ECO:0000259" key="7">
    <source>
        <dbReference type="PROSITE" id="PS51321"/>
    </source>
</evidence>
<dbReference type="InterPro" id="IPR036575">
    <property type="entry name" value="TFIIS_cen_dom_sf"/>
</dbReference>
<feature type="region of interest" description="Disordered" evidence="5">
    <location>
        <begin position="486"/>
        <end position="563"/>
    </location>
</feature>
<dbReference type="InterPro" id="IPR012921">
    <property type="entry name" value="SPOC_C"/>
</dbReference>
<evidence type="ECO:0000259" key="6">
    <source>
        <dbReference type="PROSITE" id="PS50016"/>
    </source>
</evidence>
<evidence type="ECO:0000256" key="2">
    <source>
        <dbReference type="ARBA" id="ARBA00022771"/>
    </source>
</evidence>
<dbReference type="GO" id="GO:0005634">
    <property type="term" value="C:nucleus"/>
    <property type="evidence" value="ECO:0007669"/>
    <property type="project" value="TreeGrafter"/>
</dbReference>
<proteinExistence type="predicted"/>
<feature type="domain" description="PHD-type" evidence="6">
    <location>
        <begin position="425"/>
        <end position="480"/>
    </location>
</feature>
<dbReference type="SMART" id="SM00249">
    <property type="entry name" value="PHD"/>
    <property type="match status" value="1"/>
</dbReference>
<name>A0AAD7X0R1_9TELE</name>
<keyword evidence="3" id="KW-0862">Zinc</keyword>
<keyword evidence="9" id="KW-1185">Reference proteome</keyword>
<organism evidence="8 9">
    <name type="scientific">Aldrovandia affinis</name>
    <dbReference type="NCBI Taxonomy" id="143900"/>
    <lineage>
        <taxon>Eukaryota</taxon>
        <taxon>Metazoa</taxon>
        <taxon>Chordata</taxon>
        <taxon>Craniata</taxon>
        <taxon>Vertebrata</taxon>
        <taxon>Euteleostomi</taxon>
        <taxon>Actinopterygii</taxon>
        <taxon>Neopterygii</taxon>
        <taxon>Teleostei</taxon>
        <taxon>Notacanthiformes</taxon>
        <taxon>Halosauridae</taxon>
        <taxon>Aldrovandia</taxon>
    </lineage>
</organism>
<keyword evidence="1" id="KW-0479">Metal-binding</keyword>
<dbReference type="InterPro" id="IPR011011">
    <property type="entry name" value="Znf_FYVE_PHD"/>
</dbReference>
<feature type="compositionally biased region" description="Basic and acidic residues" evidence="5">
    <location>
        <begin position="355"/>
        <end position="391"/>
    </location>
</feature>
<feature type="domain" description="TFIIS central" evidence="7">
    <location>
        <begin position="593"/>
        <end position="712"/>
    </location>
</feature>
<keyword evidence="2 4" id="KW-0863">Zinc-finger</keyword>
<feature type="compositionally biased region" description="Basic and acidic residues" evidence="5">
    <location>
        <begin position="183"/>
        <end position="194"/>
    </location>
</feature>
<dbReference type="CDD" id="cd15638">
    <property type="entry name" value="PHD_PHF3"/>
    <property type="match status" value="1"/>
</dbReference>
<dbReference type="SUPFAM" id="SSF57903">
    <property type="entry name" value="FYVE/PHD zinc finger"/>
    <property type="match status" value="1"/>
</dbReference>
<dbReference type="PROSITE" id="PS50016">
    <property type="entry name" value="ZF_PHD_2"/>
    <property type="match status" value="1"/>
</dbReference>
<feature type="region of interest" description="Disordered" evidence="5">
    <location>
        <begin position="1203"/>
        <end position="1390"/>
    </location>
</feature>
<dbReference type="Pfam" id="PF00628">
    <property type="entry name" value="PHD"/>
    <property type="match status" value="1"/>
</dbReference>
<dbReference type="GO" id="GO:0006351">
    <property type="term" value="P:DNA-templated transcription"/>
    <property type="evidence" value="ECO:0007669"/>
    <property type="project" value="InterPro"/>
</dbReference>
<feature type="region of interest" description="Disordered" evidence="5">
    <location>
        <begin position="296"/>
        <end position="419"/>
    </location>
</feature>
<evidence type="ECO:0000256" key="4">
    <source>
        <dbReference type="PROSITE-ProRule" id="PRU00146"/>
    </source>
</evidence>
<feature type="region of interest" description="Disordered" evidence="5">
    <location>
        <begin position="177"/>
        <end position="249"/>
    </location>
</feature>